<evidence type="ECO:0000313" key="2">
    <source>
        <dbReference type="EMBL" id="MBB5060176.1"/>
    </source>
</evidence>
<accession>A0A7W7ZJ81</accession>
<evidence type="ECO:0000313" key="3">
    <source>
        <dbReference type="Proteomes" id="UP000540989"/>
    </source>
</evidence>
<organism evidence="2 3">
    <name type="scientific">Granulicella aggregans</name>
    <dbReference type="NCBI Taxonomy" id="474949"/>
    <lineage>
        <taxon>Bacteria</taxon>
        <taxon>Pseudomonadati</taxon>
        <taxon>Acidobacteriota</taxon>
        <taxon>Terriglobia</taxon>
        <taxon>Terriglobales</taxon>
        <taxon>Acidobacteriaceae</taxon>
        <taxon>Granulicella</taxon>
    </lineage>
</organism>
<reference evidence="2 3" key="1">
    <citation type="submission" date="2020-08" db="EMBL/GenBank/DDBJ databases">
        <title>Genomic Encyclopedia of Type Strains, Phase IV (KMG-V): Genome sequencing to study the core and pangenomes of soil and plant-associated prokaryotes.</title>
        <authorList>
            <person name="Whitman W."/>
        </authorList>
    </citation>
    <scope>NUCLEOTIDE SEQUENCE [LARGE SCALE GENOMIC DNA]</scope>
    <source>
        <strain evidence="2 3">M8UP14</strain>
    </source>
</reference>
<proteinExistence type="predicted"/>
<comment type="caution">
    <text evidence="2">The sequence shown here is derived from an EMBL/GenBank/DDBJ whole genome shotgun (WGS) entry which is preliminary data.</text>
</comment>
<dbReference type="Proteomes" id="UP000540989">
    <property type="component" value="Unassembled WGS sequence"/>
</dbReference>
<protein>
    <submittedName>
        <fullName evidence="2">Uncharacterized protein</fullName>
    </submittedName>
</protein>
<dbReference type="EMBL" id="JACHIP010000010">
    <property type="protein sequence ID" value="MBB5060176.1"/>
    <property type="molecule type" value="Genomic_DNA"/>
</dbReference>
<gene>
    <name evidence="2" type="ORF">HDF16_004912</name>
</gene>
<feature type="region of interest" description="Disordered" evidence="1">
    <location>
        <begin position="60"/>
        <end position="95"/>
    </location>
</feature>
<evidence type="ECO:0000256" key="1">
    <source>
        <dbReference type="SAM" id="MobiDB-lite"/>
    </source>
</evidence>
<dbReference type="AlphaFoldDB" id="A0A7W7ZJ81"/>
<dbReference type="RefSeq" id="WP_184222311.1">
    <property type="nucleotide sequence ID" value="NZ_JACHIP010000010.1"/>
</dbReference>
<name>A0A7W7ZJ81_9BACT</name>
<keyword evidence="3" id="KW-1185">Reference proteome</keyword>
<sequence length="95" mass="10445">MILFELLKIDAIRANQLSTYSVQNLSCVLERNDYEPWISGTLGEAEFEIEGPCVVRGGMDNDSSDIDGCQRLSGGTQIPEDDDYKRGKSRALSAA</sequence>